<accession>A0ABR2GMD9</accession>
<evidence type="ECO:0008006" key="5">
    <source>
        <dbReference type="Google" id="ProtNLM"/>
    </source>
</evidence>
<keyword evidence="4" id="KW-1185">Reference proteome</keyword>
<evidence type="ECO:0000313" key="3">
    <source>
        <dbReference type="EMBL" id="KAK8835016.1"/>
    </source>
</evidence>
<feature type="transmembrane region" description="Helical" evidence="2">
    <location>
        <begin position="985"/>
        <end position="1009"/>
    </location>
</feature>
<organism evidence="3 4">
    <name type="scientific">Tritrichomonas musculus</name>
    <dbReference type="NCBI Taxonomy" id="1915356"/>
    <lineage>
        <taxon>Eukaryota</taxon>
        <taxon>Metamonada</taxon>
        <taxon>Parabasalia</taxon>
        <taxon>Tritrichomonadida</taxon>
        <taxon>Tritrichomonadidae</taxon>
        <taxon>Tritrichomonas</taxon>
    </lineage>
</organism>
<feature type="region of interest" description="Disordered" evidence="1">
    <location>
        <begin position="823"/>
        <end position="866"/>
    </location>
</feature>
<evidence type="ECO:0000256" key="2">
    <source>
        <dbReference type="SAM" id="Phobius"/>
    </source>
</evidence>
<feature type="non-terminal residue" evidence="3">
    <location>
        <position position="1"/>
    </location>
</feature>
<keyword evidence="2" id="KW-0812">Transmembrane</keyword>
<sequence length="1047" mass="119623">ISTVESIDDSEEYSKFNANPTFNFFLALDIDFSQGKSRLETGLQVPFDFSFKGNFTMCMYPYLYGNIYIPIKQFYDFQPIVISFMSSNGKQNKTLIDHRSSITNVTIIETRQFCLDAERNIIERNPRFNEYYESNSYFVENREFSLETKKDGVHNYQIAVSISDSNNRNKYQYYIPFKDFSSTESTKINTHLIIETDYGNPNVDWFYNKFAEKTTDSMTYPGITSSYGSYFNFGTSSNTKQVEVSMTDLDDRDTRITGTAFIHQGKEILLNRFYEPRDSPYITTVLPASNYSFVCVYLQDGKKPVIDEKAVFYQEKASPGSTEERQIGKFNVNSDYYQLEFLYYYAVEPHTLVSNITVQTGDQVEILGSFSHTFHSAGNNTAEQLGLGNLRYTFYASNELGTSMHIHHLVKRKGNKDKTKDYEYTHSRLKTIDVNKPSIQPQADINELKGHIKLSRIQEHVAIQTSNNQKVKQLITTYEEITLKQSGRVEVRIETSDLFRMVRFKGSSICPLDNCYLFLKTSSVKLVLTNYTRLNEDIIYVYCPGNSIDILLRRSDEKTMIKIDYIVTEMNNNKDFHMNPNGELVKFEDTKRAKAFFAPAENGLSHLIYYSQDNLQFSKMSIDNYTEIVSVLNPDKRLRSVSFVSALLTLSDGQLYTSIESEIINKVLLRSNDRKFSIHVYAKNGSTIGKVRFNDKVVSANVNNIDPWVAQFDFTEIPKGRLDFYAMCKDNLFQMCEGKLEAQTGEYQVIKFTKEKGSSAGKDGLNITGKGMNRGVLKASKGTNITFFKRYRGLPEIERSYGKITSVTLEVVDNYPFDIPSAKTLGEGKATNTTTPKPTPRKTPVPLRTGTPTATDSDYVPDPTPTPIVHNMKDAFRTFCLKDDKGRYIPFSATYMNNNLDLFMKHLGIRSDYDESKYRINENDCISVDIYTLNSNDFYSVPAEAVDLGINGQFIKVNAEGADYVPYSQEEADAKEKKAKNKMKFLFIMVGVGVAVIVIILIVIAVLCLRKKKPRTRTVHNTSHDIEDNEDDDDVNEDDGYYKNLVS</sequence>
<evidence type="ECO:0000256" key="1">
    <source>
        <dbReference type="SAM" id="MobiDB-lite"/>
    </source>
</evidence>
<protein>
    <recommendedName>
        <fullName evidence="5">Chondroitin sulfate proteoglycan 4</fullName>
    </recommendedName>
</protein>
<comment type="caution">
    <text evidence="3">The sequence shown here is derived from an EMBL/GenBank/DDBJ whole genome shotgun (WGS) entry which is preliminary data.</text>
</comment>
<keyword evidence="2" id="KW-1133">Transmembrane helix</keyword>
<reference evidence="3 4" key="1">
    <citation type="submission" date="2024-04" db="EMBL/GenBank/DDBJ databases">
        <title>Tritrichomonas musculus Genome.</title>
        <authorList>
            <person name="Alves-Ferreira E."/>
            <person name="Grigg M."/>
            <person name="Lorenzi H."/>
            <person name="Galac M."/>
        </authorList>
    </citation>
    <scope>NUCLEOTIDE SEQUENCE [LARGE SCALE GENOMIC DNA]</scope>
    <source>
        <strain evidence="3 4">EAF2021</strain>
    </source>
</reference>
<dbReference type="EMBL" id="JAPFFF010000249">
    <property type="protein sequence ID" value="KAK8835016.1"/>
    <property type="molecule type" value="Genomic_DNA"/>
</dbReference>
<proteinExistence type="predicted"/>
<evidence type="ECO:0000313" key="4">
    <source>
        <dbReference type="Proteomes" id="UP001470230"/>
    </source>
</evidence>
<gene>
    <name evidence="3" type="ORF">M9Y10_019442</name>
</gene>
<feature type="region of interest" description="Disordered" evidence="1">
    <location>
        <begin position="1018"/>
        <end position="1047"/>
    </location>
</feature>
<name>A0ABR2GMD9_9EUKA</name>
<feature type="compositionally biased region" description="Acidic residues" evidence="1">
    <location>
        <begin position="1027"/>
        <end position="1039"/>
    </location>
</feature>
<dbReference type="Proteomes" id="UP001470230">
    <property type="component" value="Unassembled WGS sequence"/>
</dbReference>
<keyword evidence="2" id="KW-0472">Membrane</keyword>